<reference evidence="5 6" key="1">
    <citation type="journal article" date="2015" name="Genome Announc.">
        <title>Complete Genome Sequence of Mycoplasma flocculare Strain Ms42T (ATCC 27399T).</title>
        <authorList>
            <person name="Calcutt M.J."/>
            <person name="Foecking M.F."/>
            <person name="Heidari M.B."/>
            <person name="McIntosh M.A."/>
        </authorList>
    </citation>
    <scope>NUCLEOTIDE SEQUENCE [LARGE SCALE GENOMIC DNA]</scope>
    <source>
        <strain evidence="6">ATCC 27399</strain>
    </source>
</reference>
<dbReference type="KEGG" id="mfq:MYF_03250"/>
<dbReference type="Proteomes" id="UP000031129">
    <property type="component" value="Chromosome"/>
</dbReference>
<dbReference type="SUPFAM" id="SSF53092">
    <property type="entry name" value="Creatinase/prolidase N-terminal domain"/>
    <property type="match status" value="1"/>
</dbReference>
<keyword evidence="2" id="KW-0378">Hydrolase</keyword>
<proteinExistence type="predicted"/>
<sequence>MNRKYLDKAFFEHNLDVIISFSYQTRFWFTKITASDGILFIEKDKAFLFVDGRYIEKAEKDAQNCEVFLSIKANLDDFFQKKSYKKIGVETEYLTIEQFDKIKNWFPNCEFVKLQAQLFRILKTENEIANIEKAVRISINAYNKIFPKITPGMTEKDIDIILNHQMRLLGAEKESFDSIIATGANSAMPHWRASSAKILDNDLLKIDFGALFDGYCADITRTSYLGKISAKKLEILEIVKKAAEIGRKKVAPGIKTSEIDRACRDFITEKGYGKYFVHSTGHGVGIDIHELPVVSLNSQTILEPGMVITVEPGIYIPGLGGARIEDVVLVTESGFRTLSRNEKS</sequence>
<dbReference type="GO" id="GO:0004177">
    <property type="term" value="F:aminopeptidase activity"/>
    <property type="evidence" value="ECO:0007669"/>
    <property type="project" value="UniProtKB-KW"/>
</dbReference>
<protein>
    <submittedName>
        <fullName evidence="5">Xaa-Pro aminopeptidase</fullName>
    </submittedName>
</protein>
<dbReference type="PROSITE" id="PS00491">
    <property type="entry name" value="PROLINE_PEPTIDASE"/>
    <property type="match status" value="1"/>
</dbReference>
<dbReference type="Pfam" id="PF00557">
    <property type="entry name" value="Peptidase_M24"/>
    <property type="match status" value="1"/>
</dbReference>
<gene>
    <name evidence="5" type="primary">pepP</name>
    <name evidence="5" type="ORF">MYF_03250</name>
</gene>
<dbReference type="SUPFAM" id="SSF55920">
    <property type="entry name" value="Creatinase/aminopeptidase"/>
    <property type="match status" value="1"/>
</dbReference>
<keyword evidence="5" id="KW-0645">Protease</keyword>
<dbReference type="AlphaFoldDB" id="A0A0A8E815"/>
<evidence type="ECO:0000313" key="6">
    <source>
        <dbReference type="Proteomes" id="UP000031129"/>
    </source>
</evidence>
<dbReference type="CDD" id="cd01092">
    <property type="entry name" value="APP-like"/>
    <property type="match status" value="1"/>
</dbReference>
<keyword evidence="1" id="KW-0479">Metal-binding</keyword>
<name>A0A0A8E815_MESFC</name>
<dbReference type="Gene3D" id="3.90.230.10">
    <property type="entry name" value="Creatinase/methionine aminopeptidase superfamily"/>
    <property type="match status" value="1"/>
</dbReference>
<dbReference type="InterPro" id="IPR000994">
    <property type="entry name" value="Pept_M24"/>
</dbReference>
<keyword evidence="5" id="KW-0031">Aminopeptidase</keyword>
<dbReference type="InterPro" id="IPR050659">
    <property type="entry name" value="Peptidase_M24B"/>
</dbReference>
<organism evidence="5 6">
    <name type="scientific">Mesomycoplasma flocculare ATCC 27399</name>
    <dbReference type="NCBI Taxonomy" id="743971"/>
    <lineage>
        <taxon>Bacteria</taxon>
        <taxon>Bacillati</taxon>
        <taxon>Mycoplasmatota</taxon>
        <taxon>Mycoplasmoidales</taxon>
        <taxon>Metamycoplasmataceae</taxon>
        <taxon>Mesomycoplasma</taxon>
    </lineage>
</organism>
<evidence type="ECO:0000259" key="3">
    <source>
        <dbReference type="Pfam" id="PF00557"/>
    </source>
</evidence>
<dbReference type="Pfam" id="PF01321">
    <property type="entry name" value="Creatinase_N"/>
    <property type="match status" value="1"/>
</dbReference>
<feature type="domain" description="Creatinase N-terminal" evidence="4">
    <location>
        <begin position="6"/>
        <end position="116"/>
    </location>
</feature>
<dbReference type="OrthoDB" id="9806388at2"/>
<evidence type="ECO:0000256" key="2">
    <source>
        <dbReference type="ARBA" id="ARBA00022801"/>
    </source>
</evidence>
<dbReference type="PRINTS" id="PR00599">
    <property type="entry name" value="MAPEPTIDASE"/>
</dbReference>
<dbReference type="InterPro" id="IPR001714">
    <property type="entry name" value="Pept_M24_MAP"/>
</dbReference>
<dbReference type="GO" id="GO:0046872">
    <property type="term" value="F:metal ion binding"/>
    <property type="evidence" value="ECO:0007669"/>
    <property type="project" value="UniProtKB-KW"/>
</dbReference>
<feature type="domain" description="Peptidase M24" evidence="3">
    <location>
        <begin position="130"/>
        <end position="332"/>
    </location>
</feature>
<dbReference type="RefSeq" id="WP_002557496.1">
    <property type="nucleotide sequence ID" value="NZ_CP007585.1"/>
</dbReference>
<keyword evidence="6" id="KW-1185">Reference proteome</keyword>
<evidence type="ECO:0000259" key="4">
    <source>
        <dbReference type="Pfam" id="PF01321"/>
    </source>
</evidence>
<dbReference type="InterPro" id="IPR001131">
    <property type="entry name" value="Peptidase_M24B_aminopep-P_CS"/>
</dbReference>
<dbReference type="InterPro" id="IPR000587">
    <property type="entry name" value="Creatinase_N"/>
</dbReference>
<dbReference type="HOGENOM" id="CLU_017266_4_2_14"/>
<dbReference type="PANTHER" id="PTHR46112">
    <property type="entry name" value="AMINOPEPTIDASE"/>
    <property type="match status" value="1"/>
</dbReference>
<dbReference type="InterPro" id="IPR036005">
    <property type="entry name" value="Creatinase/aminopeptidase-like"/>
</dbReference>
<dbReference type="PANTHER" id="PTHR46112:SF3">
    <property type="entry name" value="AMINOPEPTIDASE YPDF"/>
    <property type="match status" value="1"/>
</dbReference>
<dbReference type="Gene3D" id="3.40.350.10">
    <property type="entry name" value="Creatinase/prolidase N-terminal domain"/>
    <property type="match status" value="1"/>
</dbReference>
<accession>A0A0A8E815</accession>
<dbReference type="STRING" id="743971.MYF_03250"/>
<dbReference type="EMBL" id="CP007585">
    <property type="protein sequence ID" value="AJC50128.1"/>
    <property type="molecule type" value="Genomic_DNA"/>
</dbReference>
<evidence type="ECO:0000256" key="1">
    <source>
        <dbReference type="ARBA" id="ARBA00022723"/>
    </source>
</evidence>
<evidence type="ECO:0000313" key="5">
    <source>
        <dbReference type="EMBL" id="AJC50128.1"/>
    </source>
</evidence>
<dbReference type="InterPro" id="IPR029149">
    <property type="entry name" value="Creatin/AminoP/Spt16_N"/>
</dbReference>
<dbReference type="GO" id="GO:0008235">
    <property type="term" value="F:metalloexopeptidase activity"/>
    <property type="evidence" value="ECO:0007669"/>
    <property type="project" value="UniProtKB-ARBA"/>
</dbReference>